<dbReference type="Proteomes" id="UP000724584">
    <property type="component" value="Unassembled WGS sequence"/>
</dbReference>
<sequence length="162" mass="17302">MNDNVGGLDLGFPNQIEGEIQGGLHLDQAELRLCVLVNIELRVRAIGTVFQRDEDGERKIPESGEPAQDTCRIENPISFLNLTVNSPEKLAAYKVTAHIADAHKAEPVNGGFILTADDAVRANFLLSASEAVGCSGGNDSNGNDNNCQLPEVKGTAMEGEEK</sequence>
<evidence type="ECO:0000313" key="1">
    <source>
        <dbReference type="EMBL" id="KAH6628133.1"/>
    </source>
</evidence>
<comment type="caution">
    <text evidence="1">The sequence shown here is derived from an EMBL/GenBank/DDBJ whole genome shotgun (WGS) entry which is preliminary data.</text>
</comment>
<protein>
    <submittedName>
        <fullName evidence="1">Uncharacterized protein</fullName>
    </submittedName>
</protein>
<proteinExistence type="predicted"/>
<organism evidence="1 2">
    <name type="scientific">Chaetomium tenue</name>
    <dbReference type="NCBI Taxonomy" id="1854479"/>
    <lineage>
        <taxon>Eukaryota</taxon>
        <taxon>Fungi</taxon>
        <taxon>Dikarya</taxon>
        <taxon>Ascomycota</taxon>
        <taxon>Pezizomycotina</taxon>
        <taxon>Sordariomycetes</taxon>
        <taxon>Sordariomycetidae</taxon>
        <taxon>Sordariales</taxon>
        <taxon>Chaetomiaceae</taxon>
        <taxon>Chaetomium</taxon>
    </lineage>
</organism>
<dbReference type="EMBL" id="JAGIZQ010000005">
    <property type="protein sequence ID" value="KAH6628133.1"/>
    <property type="molecule type" value="Genomic_DNA"/>
</dbReference>
<keyword evidence="2" id="KW-1185">Reference proteome</keyword>
<name>A0ACB7P318_9PEZI</name>
<evidence type="ECO:0000313" key="2">
    <source>
        <dbReference type="Proteomes" id="UP000724584"/>
    </source>
</evidence>
<accession>A0ACB7P318</accession>
<gene>
    <name evidence="1" type="ORF">F5144DRAFT_549483</name>
</gene>
<reference evidence="1 2" key="1">
    <citation type="journal article" date="2021" name="Nat. Commun.">
        <title>Genetic determinants of endophytism in the Arabidopsis root mycobiome.</title>
        <authorList>
            <person name="Mesny F."/>
            <person name="Miyauchi S."/>
            <person name="Thiergart T."/>
            <person name="Pickel B."/>
            <person name="Atanasova L."/>
            <person name="Karlsson M."/>
            <person name="Huettel B."/>
            <person name="Barry K.W."/>
            <person name="Haridas S."/>
            <person name="Chen C."/>
            <person name="Bauer D."/>
            <person name="Andreopoulos W."/>
            <person name="Pangilinan J."/>
            <person name="LaButti K."/>
            <person name="Riley R."/>
            <person name="Lipzen A."/>
            <person name="Clum A."/>
            <person name="Drula E."/>
            <person name="Henrissat B."/>
            <person name="Kohler A."/>
            <person name="Grigoriev I.V."/>
            <person name="Martin F.M."/>
            <person name="Hacquard S."/>
        </authorList>
    </citation>
    <scope>NUCLEOTIDE SEQUENCE [LARGE SCALE GENOMIC DNA]</scope>
    <source>
        <strain evidence="1 2">MPI-SDFR-AT-0079</strain>
    </source>
</reference>